<dbReference type="SUPFAM" id="SSF51905">
    <property type="entry name" value="FAD/NAD(P)-binding domain"/>
    <property type="match status" value="1"/>
</dbReference>
<protein>
    <submittedName>
        <fullName evidence="7">Phytoene dehydrogenase CrtI</fullName>
    </submittedName>
</protein>
<comment type="similarity">
    <text evidence="4">Belongs to the carotenoid/retinoid oxidoreductase family.</text>
</comment>
<evidence type="ECO:0000256" key="2">
    <source>
        <dbReference type="ARBA" id="ARBA00022746"/>
    </source>
</evidence>
<reference evidence="7" key="1">
    <citation type="journal article" date="2007" name="Environ. Microbiol.">
        <title>Proteorhodopsin photosystem gene clusters exhibit co-evolutionary trends and shared ancestry among diverse marine microbial phyla.</title>
        <authorList>
            <person name="McCarren J."/>
            <person name="Delong E.F."/>
        </authorList>
    </citation>
    <scope>NUCLEOTIDE SEQUENCE</scope>
</reference>
<comment type="pathway">
    <text evidence="1 4">Carotenoid biosynthesis.</text>
</comment>
<evidence type="ECO:0000256" key="1">
    <source>
        <dbReference type="ARBA" id="ARBA00004829"/>
    </source>
</evidence>
<sequence>MAPAPSAIQDLAAPHSKTGPADQSDVLVIGAGFGGIAAALRMRARGYSVTLVDRLDAIGGRAQVFERGGFRHDAGPTVITAPFLFDELFELFRERRENHLDFRPLDPWYRFHFHDGNQFDYRATVEDTNAEIERFSPRDVAGYAGLLEASRQIFEVGFEKLADRPFTRFMTMMAQVPSLLRLRSYHTVASLVNRHIKHPLLRQAFSIHPLLVGGNPFTTTSIYTLIHYLERRWGVFFCMGGTGKLVEELHRLLERAGVNVELGVDIERITMKGGRATGAESTAGRRYIADRVICNGDPPTVYQQMLPNETRSKRAIPEAATKYSMGLYVMFFGTRKQYPDVAHHTIWMGPRYRELLADIFDRKILADDFSLYLHRPTATDSSFAPDGCDSFYVLCPVPNLLGDVDWEFEGPRLRDRIVAALEETIMPGLGASITDDFWMTPEDFKRDYRSMHGAGFSIAPIFTQSAWFRYHNRDPHIPNLYFSAAGAHPGAGMPGVLCSAKVVERLIEEEDRAAAASGRLAKGA</sequence>
<dbReference type="AlphaFoldDB" id="A4GIJ9"/>
<proteinExistence type="inferred from homology"/>
<organism evidence="7">
    <name type="scientific">uncultured marine bacterium HF10_25F10</name>
    <dbReference type="NCBI Taxonomy" id="413068"/>
    <lineage>
        <taxon>Bacteria</taxon>
        <taxon>environmental samples</taxon>
    </lineage>
</organism>
<feature type="region of interest" description="Disordered" evidence="5">
    <location>
        <begin position="1"/>
        <end position="20"/>
    </location>
</feature>
<dbReference type="EMBL" id="EF100191">
    <property type="protein sequence ID" value="ABL61009.1"/>
    <property type="molecule type" value="Genomic_DNA"/>
</dbReference>
<dbReference type="InterPro" id="IPR036188">
    <property type="entry name" value="FAD/NAD-bd_sf"/>
</dbReference>
<dbReference type="GO" id="GO:0016491">
    <property type="term" value="F:oxidoreductase activity"/>
    <property type="evidence" value="ECO:0007669"/>
    <property type="project" value="UniProtKB-KW"/>
</dbReference>
<dbReference type="PANTHER" id="PTHR43734">
    <property type="entry name" value="PHYTOENE DESATURASE"/>
    <property type="match status" value="1"/>
</dbReference>
<evidence type="ECO:0000259" key="6">
    <source>
        <dbReference type="Pfam" id="PF01593"/>
    </source>
</evidence>
<dbReference type="PANTHER" id="PTHR43734:SF3">
    <property type="entry name" value="B-CAROTENE KETOLASE"/>
    <property type="match status" value="1"/>
</dbReference>
<feature type="domain" description="Amine oxidase" evidence="6">
    <location>
        <begin position="34"/>
        <end position="501"/>
    </location>
</feature>
<keyword evidence="2 4" id="KW-0125">Carotenoid biosynthesis</keyword>
<evidence type="ECO:0000256" key="3">
    <source>
        <dbReference type="ARBA" id="ARBA00023002"/>
    </source>
</evidence>
<name>A4GIJ9_9BACT</name>
<gene>
    <name evidence="7" type="ORF">ALOHA_HF1025F10.21</name>
</gene>
<accession>A4GIJ9</accession>
<evidence type="ECO:0000256" key="4">
    <source>
        <dbReference type="RuleBase" id="RU362075"/>
    </source>
</evidence>
<evidence type="ECO:0000256" key="5">
    <source>
        <dbReference type="SAM" id="MobiDB-lite"/>
    </source>
</evidence>
<dbReference type="GO" id="GO:0016117">
    <property type="term" value="P:carotenoid biosynthetic process"/>
    <property type="evidence" value="ECO:0007669"/>
    <property type="project" value="UniProtKB-KW"/>
</dbReference>
<dbReference type="InterPro" id="IPR002937">
    <property type="entry name" value="Amino_oxidase"/>
</dbReference>
<dbReference type="Pfam" id="PF01593">
    <property type="entry name" value="Amino_oxidase"/>
    <property type="match status" value="1"/>
</dbReference>
<reference evidence="7" key="2">
    <citation type="journal article" date="2007" name="Proc. Natl. Acad. Sci. U.S.A.">
        <title>Proteorhodopsin photosystem gene expression enables photophosphorylation in a heterologous host.</title>
        <authorList>
            <person name="Martinez A."/>
            <person name="Bradley A.S."/>
            <person name="Waldbauer J.R."/>
            <person name="Summons R.E."/>
            <person name="Delong E.F."/>
        </authorList>
    </citation>
    <scope>NUCLEOTIDE SEQUENCE</scope>
</reference>
<dbReference type="InterPro" id="IPR014105">
    <property type="entry name" value="Carotenoid/retinoid_OxRdtase"/>
</dbReference>
<dbReference type="Gene3D" id="3.50.50.60">
    <property type="entry name" value="FAD/NAD(P)-binding domain"/>
    <property type="match status" value="2"/>
</dbReference>
<evidence type="ECO:0000313" key="7">
    <source>
        <dbReference type="EMBL" id="ABL61009.1"/>
    </source>
</evidence>
<keyword evidence="3 4" id="KW-0560">Oxidoreductase</keyword>
<dbReference type="NCBIfam" id="TIGR02734">
    <property type="entry name" value="crtI_fam"/>
    <property type="match status" value="1"/>
</dbReference>